<evidence type="ECO:0000313" key="2">
    <source>
        <dbReference type="EMBL" id="SHM45425.1"/>
    </source>
</evidence>
<organism evidence="2 3">
    <name type="scientific">Gracilibacillus kekensis</name>
    <dbReference type="NCBI Taxonomy" id="1027249"/>
    <lineage>
        <taxon>Bacteria</taxon>
        <taxon>Bacillati</taxon>
        <taxon>Bacillota</taxon>
        <taxon>Bacilli</taxon>
        <taxon>Bacillales</taxon>
        <taxon>Bacillaceae</taxon>
        <taxon>Gracilibacillus</taxon>
    </lineage>
</organism>
<dbReference type="EMBL" id="FRCZ01000001">
    <property type="protein sequence ID" value="SHM45425.1"/>
    <property type="molecule type" value="Genomic_DNA"/>
</dbReference>
<dbReference type="STRING" id="1027249.SAMN05216179_0185"/>
<reference evidence="2 3" key="1">
    <citation type="submission" date="2016-11" db="EMBL/GenBank/DDBJ databases">
        <authorList>
            <person name="Jaros S."/>
            <person name="Januszkiewicz K."/>
            <person name="Wedrychowicz H."/>
        </authorList>
    </citation>
    <scope>NUCLEOTIDE SEQUENCE [LARGE SCALE GENOMIC DNA]</scope>
    <source>
        <strain evidence="2 3">CGMCC 1.10681</strain>
    </source>
</reference>
<evidence type="ECO:0000256" key="1">
    <source>
        <dbReference type="SAM" id="Phobius"/>
    </source>
</evidence>
<keyword evidence="1" id="KW-0812">Transmembrane</keyword>
<sequence>MRSIIRFTAASLTITIGIILHANTILATSWVYPFVVWEGYTYEVLDEKIKDVDGEVGSVTRYSDMETYSGNFSNAYKKGTKYYAIQGINTEEAIAVEVEDGIYKKAERRGPFEAEKQDPYIFVEKIMVTFFVLIIIAVFIAIGLTFKKNKNRG</sequence>
<name>A0A1M7IXM0_9BACI</name>
<protein>
    <submittedName>
        <fullName evidence="2">Uncharacterized protein</fullName>
    </submittedName>
</protein>
<feature type="transmembrane region" description="Helical" evidence="1">
    <location>
        <begin position="12"/>
        <end position="32"/>
    </location>
</feature>
<keyword evidence="3" id="KW-1185">Reference proteome</keyword>
<dbReference type="Proteomes" id="UP000184184">
    <property type="component" value="Unassembled WGS sequence"/>
</dbReference>
<dbReference type="AlphaFoldDB" id="A0A1M7IXM0"/>
<proteinExistence type="predicted"/>
<gene>
    <name evidence="2" type="ORF">SAMN05216179_0185</name>
</gene>
<keyword evidence="1" id="KW-0472">Membrane</keyword>
<dbReference type="OrthoDB" id="2357153at2"/>
<evidence type="ECO:0000313" key="3">
    <source>
        <dbReference type="Proteomes" id="UP000184184"/>
    </source>
</evidence>
<dbReference type="RefSeq" id="WP_073198792.1">
    <property type="nucleotide sequence ID" value="NZ_FRCZ01000001.1"/>
</dbReference>
<keyword evidence="1" id="KW-1133">Transmembrane helix</keyword>
<accession>A0A1M7IXM0</accession>
<feature type="transmembrane region" description="Helical" evidence="1">
    <location>
        <begin position="126"/>
        <end position="146"/>
    </location>
</feature>